<protein>
    <recommendedName>
        <fullName evidence="3">Armadillo-like repeats domain-containing protein</fullName>
    </recommendedName>
</protein>
<reference evidence="4" key="1">
    <citation type="submission" date="2015-04" db="UniProtKB">
        <authorList>
            <consortium name="EnsemblPlants"/>
        </authorList>
    </citation>
    <scope>IDENTIFICATION</scope>
</reference>
<dbReference type="GO" id="GO:0009535">
    <property type="term" value="C:chloroplast thylakoid membrane"/>
    <property type="evidence" value="ECO:0007669"/>
    <property type="project" value="TreeGrafter"/>
</dbReference>
<dbReference type="HOGENOM" id="CLU_058137_1_0_1"/>
<evidence type="ECO:0000256" key="1">
    <source>
        <dbReference type="SAM" id="MobiDB-lite"/>
    </source>
</evidence>
<evidence type="ECO:0000313" key="4">
    <source>
        <dbReference type="EnsemblPlants" id="OMERI04G16330.2"/>
    </source>
</evidence>
<keyword evidence="5" id="KW-1185">Reference proteome</keyword>
<organism evidence="4">
    <name type="scientific">Oryza meridionalis</name>
    <dbReference type="NCBI Taxonomy" id="40149"/>
    <lineage>
        <taxon>Eukaryota</taxon>
        <taxon>Viridiplantae</taxon>
        <taxon>Streptophyta</taxon>
        <taxon>Embryophyta</taxon>
        <taxon>Tracheophyta</taxon>
        <taxon>Spermatophyta</taxon>
        <taxon>Magnoliopsida</taxon>
        <taxon>Liliopsida</taxon>
        <taxon>Poales</taxon>
        <taxon>Poaceae</taxon>
        <taxon>BOP clade</taxon>
        <taxon>Oryzoideae</taxon>
        <taxon>Oryzeae</taxon>
        <taxon>Oryzinae</taxon>
        <taxon>Oryza</taxon>
    </lineage>
</organism>
<dbReference type="eggNOG" id="KOG0154">
    <property type="taxonomic scope" value="Eukaryota"/>
</dbReference>
<accession>A0A0E0DGF4</accession>
<dbReference type="InterPro" id="IPR055241">
    <property type="entry name" value="Armadillo_rpt_dom"/>
</dbReference>
<dbReference type="EnsemblPlants" id="OMERI04G16330.2">
    <property type="protein sequence ID" value="OMERI04G16330.2"/>
    <property type="gene ID" value="OMERI04G16330"/>
</dbReference>
<evidence type="ECO:0000256" key="2">
    <source>
        <dbReference type="SAM" id="Phobius"/>
    </source>
</evidence>
<keyword evidence="2" id="KW-0812">Transmembrane</keyword>
<keyword evidence="2" id="KW-1133">Transmembrane helix</keyword>
<dbReference type="Gramene" id="OMERI04G16330.2">
    <property type="protein sequence ID" value="OMERI04G16330.2"/>
    <property type="gene ID" value="OMERI04G16330"/>
</dbReference>
<feature type="region of interest" description="Disordered" evidence="1">
    <location>
        <begin position="66"/>
        <end position="109"/>
    </location>
</feature>
<reference evidence="4" key="2">
    <citation type="submission" date="2018-05" db="EMBL/GenBank/DDBJ databases">
        <title>OmerRS3 (Oryza meridionalis Reference Sequence Version 3).</title>
        <authorList>
            <person name="Zhang J."/>
            <person name="Kudrna D."/>
            <person name="Lee S."/>
            <person name="Talag J."/>
            <person name="Welchert J."/>
            <person name="Wing R.A."/>
        </authorList>
    </citation>
    <scope>NUCLEOTIDE SEQUENCE [LARGE SCALE GENOMIC DNA]</scope>
    <source>
        <strain evidence="4">cv. OR44</strain>
    </source>
</reference>
<feature type="compositionally biased region" description="Low complexity" evidence="1">
    <location>
        <begin position="66"/>
        <end position="81"/>
    </location>
</feature>
<name>A0A0E0DGF4_9ORYZ</name>
<dbReference type="GO" id="GO:0009941">
    <property type="term" value="C:chloroplast envelope"/>
    <property type="evidence" value="ECO:0007669"/>
    <property type="project" value="TreeGrafter"/>
</dbReference>
<dbReference type="STRING" id="40149.A0A0E0DGF4"/>
<dbReference type="AlphaFoldDB" id="A0A0E0DGF4"/>
<feature type="transmembrane region" description="Helical" evidence="2">
    <location>
        <begin position="149"/>
        <end position="169"/>
    </location>
</feature>
<feature type="domain" description="Armadillo-like repeats" evidence="3">
    <location>
        <begin position="219"/>
        <end position="310"/>
    </location>
</feature>
<dbReference type="PANTHER" id="PTHR36793">
    <property type="entry name" value="RIBOSOMAL RNA SMALL SUBUNIT METHYLTRANSFERASE J"/>
    <property type="match status" value="1"/>
</dbReference>
<sequence length="368" mass="40635">MKRPRHFGGNNASNLRPSAAISPNRVATPPASMATATSFFQPLTAPIAGAGGAARLRRGALALPFPTRTRPLRRPTPLLVARAKRPGSRTAAASRQPANPSDAPKREADEEVEVEEEMPWIQDKALDLVEFTGTVTQAIPGPRVGSSPVPWLLAVPLAYVGVSFVLAVVRTVRRFTSPRTQKKRRVSKNIFLLKSLDELFQKGREAVDFPALQELMEKTGFDMDDVVRKYIRYTLNEKPFNPDVVVDLIHLRKASMLEDAEVAEILNEISRRIVREKGPVVMDLAGFTEQGFKRKLAVQTLFGKILYLSELPEFCSRDGSLVVKEIFGVTDEDADSIRIHTLSETSDIESLEKMVDDSELGHGPSPLS</sequence>
<dbReference type="Pfam" id="PF22915">
    <property type="entry name" value="ARMH5"/>
    <property type="match status" value="1"/>
</dbReference>
<feature type="region of interest" description="Disordered" evidence="1">
    <location>
        <begin position="1"/>
        <end position="30"/>
    </location>
</feature>
<evidence type="ECO:0000259" key="3">
    <source>
        <dbReference type="Pfam" id="PF22915"/>
    </source>
</evidence>
<proteinExistence type="predicted"/>
<dbReference type="Proteomes" id="UP000008021">
    <property type="component" value="Chromosome 4"/>
</dbReference>
<evidence type="ECO:0000313" key="5">
    <source>
        <dbReference type="Proteomes" id="UP000008021"/>
    </source>
</evidence>
<keyword evidence="2" id="KW-0472">Membrane</keyword>
<dbReference type="PANTHER" id="PTHR36793:SF1">
    <property type="entry name" value="RIBOSOMAL RNA SMALL SUBUNIT METHYLTRANSFERASE J"/>
    <property type="match status" value="1"/>
</dbReference>